<evidence type="ECO:0000313" key="4">
    <source>
        <dbReference type="Proteomes" id="UP000670092"/>
    </source>
</evidence>
<organism evidence="3 4">
    <name type="scientific">Ajellomyces capsulatus</name>
    <name type="common">Darling's disease fungus</name>
    <name type="synonym">Histoplasma capsulatum</name>
    <dbReference type="NCBI Taxonomy" id="5037"/>
    <lineage>
        <taxon>Eukaryota</taxon>
        <taxon>Fungi</taxon>
        <taxon>Dikarya</taxon>
        <taxon>Ascomycota</taxon>
        <taxon>Pezizomycotina</taxon>
        <taxon>Eurotiomycetes</taxon>
        <taxon>Eurotiomycetidae</taxon>
        <taxon>Onygenales</taxon>
        <taxon>Ajellomycetaceae</taxon>
        <taxon>Histoplasma</taxon>
    </lineage>
</organism>
<evidence type="ECO:0008006" key="5">
    <source>
        <dbReference type="Google" id="ProtNLM"/>
    </source>
</evidence>
<name>A0A8H8CZT7_AJECA</name>
<feature type="chain" id="PRO_5034695469" description="Secreted protein" evidence="2">
    <location>
        <begin position="22"/>
        <end position="87"/>
    </location>
</feature>
<proteinExistence type="predicted"/>
<sequence>MGLSMHVAFCLFFHLLLLRLPFIPDELAPSAMVGSFLSRFRTLILLREKPRSSRTSRGKGQVAGVCGYVRQRSSPPKKKKEERNPCR</sequence>
<keyword evidence="2" id="KW-0732">Signal</keyword>
<reference evidence="3 4" key="1">
    <citation type="submission" date="2021-01" db="EMBL/GenBank/DDBJ databases">
        <title>Chromosome-level genome assembly of a human fungal pathogen reveals clustering of transcriptionally co-regulated genes.</title>
        <authorList>
            <person name="Voorhies M."/>
            <person name="Cohen S."/>
            <person name="Shea T.P."/>
            <person name="Petrus S."/>
            <person name="Munoz J.F."/>
            <person name="Poplawski S."/>
            <person name="Goldman W.E."/>
            <person name="Michael T."/>
            <person name="Cuomo C.A."/>
            <person name="Sil A."/>
            <person name="Beyhan S."/>
        </authorList>
    </citation>
    <scope>NUCLEOTIDE SEQUENCE [LARGE SCALE GENOMIC DNA]</scope>
    <source>
        <strain evidence="3 4">G184AR</strain>
    </source>
</reference>
<gene>
    <name evidence="3" type="ORF">I7I52_06848</name>
</gene>
<comment type="caution">
    <text evidence="3">The sequence shown here is derived from an EMBL/GenBank/DDBJ whole genome shotgun (WGS) entry which is preliminary data.</text>
</comment>
<feature type="region of interest" description="Disordered" evidence="1">
    <location>
        <begin position="50"/>
        <end position="87"/>
    </location>
</feature>
<dbReference type="VEuPathDB" id="FungiDB:I7I52_06848"/>
<dbReference type="AlphaFoldDB" id="A0A8H8CZT7"/>
<dbReference type="Proteomes" id="UP000670092">
    <property type="component" value="Unassembled WGS sequence"/>
</dbReference>
<accession>A0A8H8CZT7</accession>
<evidence type="ECO:0000256" key="2">
    <source>
        <dbReference type="SAM" id="SignalP"/>
    </source>
</evidence>
<protein>
    <recommendedName>
        <fullName evidence="5">Secreted protein</fullName>
    </recommendedName>
</protein>
<evidence type="ECO:0000313" key="3">
    <source>
        <dbReference type="EMBL" id="KAG5296255.1"/>
    </source>
</evidence>
<feature type="signal peptide" evidence="2">
    <location>
        <begin position="1"/>
        <end position="21"/>
    </location>
</feature>
<evidence type="ECO:0000256" key="1">
    <source>
        <dbReference type="SAM" id="MobiDB-lite"/>
    </source>
</evidence>
<dbReference type="EMBL" id="JAEVHI010000003">
    <property type="protein sequence ID" value="KAG5296255.1"/>
    <property type="molecule type" value="Genomic_DNA"/>
</dbReference>